<dbReference type="EMBL" id="PFMS01000016">
    <property type="protein sequence ID" value="PIZ17253.1"/>
    <property type="molecule type" value="Genomic_DNA"/>
</dbReference>
<protein>
    <recommendedName>
        <fullName evidence="1">Methyltransferase domain-containing protein</fullName>
    </recommendedName>
</protein>
<evidence type="ECO:0000313" key="3">
    <source>
        <dbReference type="Proteomes" id="UP000234145"/>
    </source>
</evidence>
<evidence type="ECO:0000313" key="2">
    <source>
        <dbReference type="EMBL" id="PIZ17253.1"/>
    </source>
</evidence>
<dbReference type="Gene3D" id="3.40.50.150">
    <property type="entry name" value="Vaccinia Virus protein VP39"/>
    <property type="match status" value="1"/>
</dbReference>
<dbReference type="SUPFAM" id="SSF53335">
    <property type="entry name" value="S-adenosyl-L-methionine-dependent methyltransferases"/>
    <property type="match status" value="1"/>
</dbReference>
<name>A0A2H9PCZ2_9BACT</name>
<sequence>MALERALPDSEEYRNSGYYDLMVERYTIAQKFVKNKLVLDTCCGTGWGTFHYLSENSKFATGIDLSDEAINHYSFHKDNFKLLKMDALNLEFENNSFDVVIAFESIEHFSKNDAYKYITELKRVMKSDGFLIGSTPVCADKSLIPVLLEWNRFHKYVYTKRSLSHLLRSFFPLVYVHTLYNKTFPYFLFICENKITADKKEIRKFMQEFIHSRRDERRIRSYHYQRWSRELLVRRDRKNSVKLGIIALYQDPLSRAVWKFLIISFLPDLLINAIRKIRQRK</sequence>
<accession>A0A2H9PCZ2</accession>
<evidence type="ECO:0000259" key="1">
    <source>
        <dbReference type="Pfam" id="PF13649"/>
    </source>
</evidence>
<feature type="domain" description="Methyltransferase" evidence="1">
    <location>
        <begin position="38"/>
        <end position="129"/>
    </location>
</feature>
<dbReference type="CDD" id="cd02440">
    <property type="entry name" value="AdoMet_MTases"/>
    <property type="match status" value="1"/>
</dbReference>
<reference evidence="3" key="1">
    <citation type="submission" date="2017-09" db="EMBL/GenBank/DDBJ databases">
        <title>Depth-based differentiation of microbial function through sediment-hosted aquifers and enrichment of novel symbionts in the deep terrestrial subsurface.</title>
        <authorList>
            <person name="Probst A.J."/>
            <person name="Ladd B."/>
            <person name="Jarett J.K."/>
            <person name="Geller-Mcgrath D.E."/>
            <person name="Sieber C.M.K."/>
            <person name="Emerson J.B."/>
            <person name="Anantharaman K."/>
            <person name="Thomas B.C."/>
            <person name="Malmstrom R."/>
            <person name="Stieglmeier M."/>
            <person name="Klingl A."/>
            <person name="Woyke T."/>
            <person name="Ryan C.M."/>
            <person name="Banfield J.F."/>
        </authorList>
    </citation>
    <scope>NUCLEOTIDE SEQUENCE [LARGE SCALE GENOMIC DNA]</scope>
</reference>
<dbReference type="Pfam" id="PF13649">
    <property type="entry name" value="Methyltransf_25"/>
    <property type="match status" value="1"/>
</dbReference>
<proteinExistence type="predicted"/>
<dbReference type="InterPro" id="IPR041698">
    <property type="entry name" value="Methyltransf_25"/>
</dbReference>
<dbReference type="AlphaFoldDB" id="A0A2H9PCZ2"/>
<gene>
    <name evidence="2" type="ORF">COY51_00690</name>
</gene>
<dbReference type="PANTHER" id="PTHR43591">
    <property type="entry name" value="METHYLTRANSFERASE"/>
    <property type="match status" value="1"/>
</dbReference>
<dbReference type="Proteomes" id="UP000234145">
    <property type="component" value="Unassembled WGS sequence"/>
</dbReference>
<comment type="caution">
    <text evidence="2">The sequence shown here is derived from an EMBL/GenBank/DDBJ whole genome shotgun (WGS) entry which is preliminary data.</text>
</comment>
<dbReference type="InterPro" id="IPR029063">
    <property type="entry name" value="SAM-dependent_MTases_sf"/>
</dbReference>
<organism evidence="2 3">
    <name type="scientific">Candidatus Desantisbacteria bacterium CG_4_10_14_0_8_um_filter_39_17</name>
    <dbReference type="NCBI Taxonomy" id="1974542"/>
    <lineage>
        <taxon>Bacteria</taxon>
        <taxon>Candidatus Desantisiibacteriota</taxon>
    </lineage>
</organism>